<dbReference type="SUPFAM" id="SSF47781">
    <property type="entry name" value="RuvA domain 2-like"/>
    <property type="match status" value="1"/>
</dbReference>
<proteinExistence type="predicted"/>
<sequence length="96" mass="11397">MEEWQAFDLPKYLAQLILNYRSKVGNLTYKAELGKIYGLPDSVFQRLYPYIDLPEERPSKYKRPESIATRPTPNPNWSNNKRERFILAPFNIHHTT</sequence>
<dbReference type="EMBL" id="CP009621">
    <property type="protein sequence ID" value="AKD03247.1"/>
    <property type="molecule type" value="Genomic_DNA"/>
</dbReference>
<feature type="compositionally biased region" description="Polar residues" evidence="1">
    <location>
        <begin position="69"/>
        <end position="79"/>
    </location>
</feature>
<dbReference type="RefSeq" id="WP_046310269.1">
    <property type="nucleotide sequence ID" value="NZ_CBCSCY010000004.1"/>
</dbReference>
<dbReference type="OrthoDB" id="981124at2"/>
<reference evidence="2 3" key="1">
    <citation type="journal article" date="2015" name="Sci. Rep.">
        <title>Unraveling adaptation of Pontibacter korlensis to radiation and infertility in desert through complete genome and comparative transcriptomic analysis.</title>
        <authorList>
            <person name="Dai J."/>
            <person name="Dai W."/>
            <person name="Qiu C."/>
            <person name="Yang Z."/>
            <person name="Zhang Y."/>
            <person name="Zhou M."/>
            <person name="Zhang L."/>
            <person name="Fang C."/>
            <person name="Gao Q."/>
            <person name="Yang Q."/>
            <person name="Li X."/>
            <person name="Wang Z."/>
            <person name="Wang Z."/>
            <person name="Jia Z."/>
            <person name="Chen X."/>
        </authorList>
    </citation>
    <scope>NUCLEOTIDE SEQUENCE [LARGE SCALE GENOMIC DNA]</scope>
    <source>
        <strain evidence="2 3">X14-1T</strain>
    </source>
</reference>
<dbReference type="STRING" id="400092.PKOR_09045"/>
<evidence type="ECO:0000313" key="2">
    <source>
        <dbReference type="EMBL" id="AKD03247.1"/>
    </source>
</evidence>
<protein>
    <submittedName>
        <fullName evidence="2">Uncharacterized protein</fullName>
    </submittedName>
</protein>
<dbReference type="Proteomes" id="UP000033109">
    <property type="component" value="Chromosome"/>
</dbReference>
<name>A0A0E3UWB0_9BACT</name>
<dbReference type="PATRIC" id="fig|400092.3.peg.1988"/>
<dbReference type="AlphaFoldDB" id="A0A0E3UWB0"/>
<dbReference type="HOGENOM" id="CLU_2357339_0_0_10"/>
<gene>
    <name evidence="2" type="ORF">PKOR_09045</name>
</gene>
<accession>A0A0E3UWB0</accession>
<dbReference type="InterPro" id="IPR010994">
    <property type="entry name" value="RuvA_2-like"/>
</dbReference>
<evidence type="ECO:0000256" key="1">
    <source>
        <dbReference type="SAM" id="MobiDB-lite"/>
    </source>
</evidence>
<organism evidence="2 3">
    <name type="scientific">Pontibacter korlensis</name>
    <dbReference type="NCBI Taxonomy" id="400092"/>
    <lineage>
        <taxon>Bacteria</taxon>
        <taxon>Pseudomonadati</taxon>
        <taxon>Bacteroidota</taxon>
        <taxon>Cytophagia</taxon>
        <taxon>Cytophagales</taxon>
        <taxon>Hymenobacteraceae</taxon>
        <taxon>Pontibacter</taxon>
    </lineage>
</organism>
<evidence type="ECO:0000313" key="3">
    <source>
        <dbReference type="Proteomes" id="UP000033109"/>
    </source>
</evidence>
<dbReference type="KEGG" id="pko:PKOR_09045"/>
<feature type="region of interest" description="Disordered" evidence="1">
    <location>
        <begin position="61"/>
        <end position="80"/>
    </location>
</feature>
<keyword evidence="3" id="KW-1185">Reference proteome</keyword>